<dbReference type="CDD" id="cd00773">
    <property type="entry name" value="HisRS-like_core"/>
    <property type="match status" value="1"/>
</dbReference>
<dbReference type="PIRSF" id="PIRSF001549">
    <property type="entry name" value="His-tRNA_synth"/>
    <property type="match status" value="1"/>
</dbReference>
<feature type="domain" description="Aminoacyl-transfer RNA synthetases class-II family profile" evidence="10">
    <location>
        <begin position="7"/>
        <end position="323"/>
    </location>
</feature>
<evidence type="ECO:0000256" key="2">
    <source>
        <dbReference type="ARBA" id="ARBA00022598"/>
    </source>
</evidence>
<evidence type="ECO:0000313" key="11">
    <source>
        <dbReference type="EMBL" id="HGB36301.1"/>
    </source>
</evidence>
<dbReference type="Pfam" id="PF03129">
    <property type="entry name" value="HGTP_anticodon"/>
    <property type="match status" value="1"/>
</dbReference>
<dbReference type="InterPro" id="IPR015807">
    <property type="entry name" value="His-tRNA-ligase"/>
</dbReference>
<dbReference type="PANTHER" id="PTHR43707">
    <property type="entry name" value="HISTIDYL-TRNA SYNTHETASE"/>
    <property type="match status" value="1"/>
</dbReference>
<dbReference type="InterPro" id="IPR004516">
    <property type="entry name" value="HisRS/HisZ"/>
</dbReference>
<feature type="binding site" evidence="9">
    <location>
        <begin position="260"/>
        <end position="261"/>
    </location>
    <ligand>
        <name>L-histidine</name>
        <dbReference type="ChEBI" id="CHEBI:57595"/>
    </ligand>
</feature>
<dbReference type="GO" id="GO:0005524">
    <property type="term" value="F:ATP binding"/>
    <property type="evidence" value="ECO:0007669"/>
    <property type="project" value="UniProtKB-UniRule"/>
</dbReference>
<evidence type="ECO:0000256" key="6">
    <source>
        <dbReference type="ARBA" id="ARBA00023146"/>
    </source>
</evidence>
<feature type="binding site" evidence="9">
    <location>
        <position position="256"/>
    </location>
    <ligand>
        <name>L-histidine</name>
        <dbReference type="ChEBI" id="CHEBI:57595"/>
    </ligand>
</feature>
<keyword evidence="6 8" id="KW-0030">Aminoacyl-tRNA synthetase</keyword>
<comment type="similarity">
    <text evidence="1 8">Belongs to the class-II aminoacyl-tRNA synthetase family.</text>
</comment>
<dbReference type="PANTHER" id="PTHR43707:SF1">
    <property type="entry name" value="HISTIDINE--TRNA LIGASE, MITOCHONDRIAL-RELATED"/>
    <property type="match status" value="1"/>
</dbReference>
<comment type="subcellular location">
    <subcellularLocation>
        <location evidence="8">Cytoplasm</location>
    </subcellularLocation>
</comment>
<dbReference type="PROSITE" id="PS50862">
    <property type="entry name" value="AA_TRNA_LIGASE_II"/>
    <property type="match status" value="1"/>
</dbReference>
<comment type="catalytic activity">
    <reaction evidence="7 8">
        <text>tRNA(His) + L-histidine + ATP = L-histidyl-tRNA(His) + AMP + diphosphate + H(+)</text>
        <dbReference type="Rhea" id="RHEA:17313"/>
        <dbReference type="Rhea" id="RHEA-COMP:9665"/>
        <dbReference type="Rhea" id="RHEA-COMP:9689"/>
        <dbReference type="ChEBI" id="CHEBI:15378"/>
        <dbReference type="ChEBI" id="CHEBI:30616"/>
        <dbReference type="ChEBI" id="CHEBI:33019"/>
        <dbReference type="ChEBI" id="CHEBI:57595"/>
        <dbReference type="ChEBI" id="CHEBI:78442"/>
        <dbReference type="ChEBI" id="CHEBI:78527"/>
        <dbReference type="ChEBI" id="CHEBI:456215"/>
        <dbReference type="EC" id="6.1.1.21"/>
    </reaction>
</comment>
<dbReference type="EMBL" id="DTGD01000198">
    <property type="protein sequence ID" value="HGB36301.1"/>
    <property type="molecule type" value="Genomic_DNA"/>
</dbReference>
<evidence type="ECO:0000256" key="3">
    <source>
        <dbReference type="ARBA" id="ARBA00022741"/>
    </source>
</evidence>
<dbReference type="EC" id="6.1.1.21" evidence="8"/>
<dbReference type="Gene3D" id="3.40.50.800">
    <property type="entry name" value="Anticodon-binding domain"/>
    <property type="match status" value="1"/>
</dbReference>
<dbReference type="InterPro" id="IPR036621">
    <property type="entry name" value="Anticodon-bd_dom_sf"/>
</dbReference>
<comment type="caution">
    <text evidence="11">The sequence shown here is derived from an EMBL/GenBank/DDBJ whole genome shotgun (WGS) entry which is preliminary data.</text>
</comment>
<dbReference type="GO" id="GO:0006427">
    <property type="term" value="P:histidyl-tRNA aminoacylation"/>
    <property type="evidence" value="ECO:0007669"/>
    <property type="project" value="UniProtKB-UniRule"/>
</dbReference>
<feature type="binding site" evidence="9">
    <location>
        <position position="127"/>
    </location>
    <ligand>
        <name>L-histidine</name>
        <dbReference type="ChEBI" id="CHEBI:57595"/>
    </ligand>
</feature>
<feature type="binding site" evidence="9">
    <location>
        <position position="123"/>
    </location>
    <ligand>
        <name>L-histidine</name>
        <dbReference type="ChEBI" id="CHEBI:57595"/>
    </ligand>
</feature>
<keyword evidence="5 8" id="KW-0648">Protein biosynthesis</keyword>
<evidence type="ECO:0000256" key="7">
    <source>
        <dbReference type="ARBA" id="ARBA00047639"/>
    </source>
</evidence>
<dbReference type="InterPro" id="IPR006195">
    <property type="entry name" value="aa-tRNA-synth_II"/>
</dbReference>
<proteinExistence type="inferred from homology"/>
<dbReference type="InterPro" id="IPR045864">
    <property type="entry name" value="aa-tRNA-synth_II/BPL/LPL"/>
</dbReference>
<dbReference type="HAMAP" id="MF_00127">
    <property type="entry name" value="His_tRNA_synth"/>
    <property type="match status" value="1"/>
</dbReference>
<comment type="subunit">
    <text evidence="8">Homodimer.</text>
</comment>
<dbReference type="InterPro" id="IPR033656">
    <property type="entry name" value="HisRS_anticodon"/>
</dbReference>
<sequence length="421" mass="48846">MKYQRPRGTRDILPEEEKFREGLIAKARRVLESYGYTFMITPTFEYAELFSRSIGTTTDIVEKEMFVFQDRGDRLLALRPEGTASIIRAFLENQIHPPAKLAYVMNMFRAERPQRGRYREFWQIGAEALGIKDPLLDAEVIEMAVRVLKEMGLENFQLEINSIGTPEEREIYKRTLLDYIEEKELMKEFTLCESCNRRKSTNVLRILDCEIDAPKLYDAPVILEFLSRESYRYFEEVQSYLNSWGIEYTINPKLVRGLDYYTHTVFEIKVKELGAQDTVCGGGRYDRLVEELGGPATPAMGFAIGLDRVVVAMENKIPKLKGPFYFVATVGEMERGYGIRLLKKLREWYIPSDMCYELKSLKAQLKIADRIKAQRAVIVGEDEIMRGKVRVRNMDTGEEVEVDENELKAIYEREISRNSTT</sequence>
<keyword evidence="3 8" id="KW-0547">Nucleotide-binding</keyword>
<keyword evidence="8" id="KW-0963">Cytoplasm</keyword>
<dbReference type="InterPro" id="IPR041715">
    <property type="entry name" value="HisRS-like_core"/>
</dbReference>
<gene>
    <name evidence="8" type="primary">hisS</name>
    <name evidence="11" type="ORF">ENV38_05295</name>
</gene>
<dbReference type="InterPro" id="IPR004154">
    <property type="entry name" value="Anticodon-bd"/>
</dbReference>
<name>A0A7V3KP61_UNCW3</name>
<dbReference type="AlphaFoldDB" id="A0A7V3KP61"/>
<dbReference type="Gene3D" id="3.30.930.10">
    <property type="entry name" value="Bira Bifunctional Protein, Domain 2"/>
    <property type="match status" value="1"/>
</dbReference>
<organism evidence="11">
    <name type="scientific">candidate division WOR-3 bacterium</name>
    <dbReference type="NCBI Taxonomy" id="2052148"/>
    <lineage>
        <taxon>Bacteria</taxon>
        <taxon>Bacteria division WOR-3</taxon>
    </lineage>
</organism>
<dbReference type="GO" id="GO:0004821">
    <property type="term" value="F:histidine-tRNA ligase activity"/>
    <property type="evidence" value="ECO:0007669"/>
    <property type="project" value="UniProtKB-UniRule"/>
</dbReference>
<dbReference type="GO" id="GO:0005737">
    <property type="term" value="C:cytoplasm"/>
    <property type="evidence" value="ECO:0007669"/>
    <property type="project" value="UniProtKB-SubCell"/>
</dbReference>
<dbReference type="CDD" id="cd00859">
    <property type="entry name" value="HisRS_anticodon"/>
    <property type="match status" value="1"/>
</dbReference>
<dbReference type="Pfam" id="PF13393">
    <property type="entry name" value="tRNA-synt_His"/>
    <property type="match status" value="1"/>
</dbReference>
<accession>A0A7V3KP61</accession>
<dbReference type="SUPFAM" id="SSF55681">
    <property type="entry name" value="Class II aaRS and biotin synthetases"/>
    <property type="match status" value="1"/>
</dbReference>
<evidence type="ECO:0000256" key="9">
    <source>
        <dbReference type="PIRSR" id="PIRSR001549-1"/>
    </source>
</evidence>
<feature type="binding site" evidence="9">
    <location>
        <begin position="81"/>
        <end position="83"/>
    </location>
    <ligand>
        <name>L-histidine</name>
        <dbReference type="ChEBI" id="CHEBI:57595"/>
    </ligand>
</feature>
<dbReference type="NCBIfam" id="TIGR00442">
    <property type="entry name" value="hisS"/>
    <property type="match status" value="1"/>
</dbReference>
<feature type="binding site" evidence="9">
    <location>
        <position position="109"/>
    </location>
    <ligand>
        <name>L-histidine</name>
        <dbReference type="ChEBI" id="CHEBI:57595"/>
    </ligand>
</feature>
<evidence type="ECO:0000256" key="1">
    <source>
        <dbReference type="ARBA" id="ARBA00008226"/>
    </source>
</evidence>
<reference evidence="11" key="1">
    <citation type="journal article" date="2020" name="mSystems">
        <title>Genome- and Community-Level Interaction Insights into Carbon Utilization and Element Cycling Functions of Hydrothermarchaeota in Hydrothermal Sediment.</title>
        <authorList>
            <person name="Zhou Z."/>
            <person name="Liu Y."/>
            <person name="Xu W."/>
            <person name="Pan J."/>
            <person name="Luo Z.H."/>
            <person name="Li M."/>
        </authorList>
    </citation>
    <scope>NUCLEOTIDE SEQUENCE [LARGE SCALE GENOMIC DNA]</scope>
    <source>
        <strain evidence="11">SpSt-754</strain>
    </source>
</reference>
<dbReference type="SUPFAM" id="SSF52954">
    <property type="entry name" value="Class II aaRS ABD-related"/>
    <property type="match status" value="1"/>
</dbReference>
<keyword evidence="4 8" id="KW-0067">ATP-binding</keyword>
<evidence type="ECO:0000256" key="4">
    <source>
        <dbReference type="ARBA" id="ARBA00022840"/>
    </source>
</evidence>
<evidence type="ECO:0000256" key="5">
    <source>
        <dbReference type="ARBA" id="ARBA00022917"/>
    </source>
</evidence>
<evidence type="ECO:0000259" key="10">
    <source>
        <dbReference type="PROSITE" id="PS50862"/>
    </source>
</evidence>
<evidence type="ECO:0000256" key="8">
    <source>
        <dbReference type="HAMAP-Rule" id="MF_00127"/>
    </source>
</evidence>
<keyword evidence="2 8" id="KW-0436">Ligase</keyword>
<protein>
    <recommendedName>
        <fullName evidence="8">Histidine--tRNA ligase</fullName>
        <ecNumber evidence="8">6.1.1.21</ecNumber>
    </recommendedName>
    <alternativeName>
        <fullName evidence="8">Histidyl-tRNA synthetase</fullName>
        <shortName evidence="8">HisRS</shortName>
    </alternativeName>
</protein>